<comment type="subcellular location">
    <subcellularLocation>
        <location evidence="1">Cell envelope</location>
    </subcellularLocation>
</comment>
<keyword evidence="2" id="KW-0201">Cytochrome c-type biogenesis</keyword>
<dbReference type="GO" id="GO:0030313">
    <property type="term" value="C:cell envelope"/>
    <property type="evidence" value="ECO:0007669"/>
    <property type="project" value="UniProtKB-SubCell"/>
</dbReference>
<name>I0WF54_9FLAO</name>
<dbReference type="GO" id="GO:0017004">
    <property type="term" value="P:cytochrome complex assembly"/>
    <property type="evidence" value="ECO:0007669"/>
    <property type="project" value="UniProtKB-KW"/>
</dbReference>
<dbReference type="PANTHER" id="PTHR42852">
    <property type="entry name" value="THIOL:DISULFIDE INTERCHANGE PROTEIN DSBE"/>
    <property type="match status" value="1"/>
</dbReference>
<gene>
    <name evidence="7" type="ORF">W5A_07437</name>
</gene>
<keyword evidence="5" id="KW-0732">Signal</keyword>
<dbReference type="AlphaFoldDB" id="I0WF54"/>
<feature type="domain" description="Thioredoxin" evidence="6">
    <location>
        <begin position="328"/>
        <end position="464"/>
    </location>
</feature>
<evidence type="ECO:0000256" key="2">
    <source>
        <dbReference type="ARBA" id="ARBA00022748"/>
    </source>
</evidence>
<dbReference type="PROSITE" id="PS51257">
    <property type="entry name" value="PROKAR_LIPOPROTEIN"/>
    <property type="match status" value="1"/>
</dbReference>
<accession>I0WF54</accession>
<dbReference type="RefSeq" id="WP_008239037.1">
    <property type="nucleotide sequence ID" value="NZ_AJJU01000008.1"/>
</dbReference>
<dbReference type="SUPFAM" id="SSF52833">
    <property type="entry name" value="Thioredoxin-like"/>
    <property type="match status" value="1"/>
</dbReference>
<keyword evidence="4" id="KW-0676">Redox-active center</keyword>
<dbReference type="InterPro" id="IPR017937">
    <property type="entry name" value="Thioredoxin_CS"/>
</dbReference>
<evidence type="ECO:0000256" key="3">
    <source>
        <dbReference type="ARBA" id="ARBA00023157"/>
    </source>
</evidence>
<proteinExistence type="predicted"/>
<dbReference type="Pfam" id="PF08534">
    <property type="entry name" value="Redoxin"/>
    <property type="match status" value="1"/>
</dbReference>
<evidence type="ECO:0000313" key="7">
    <source>
        <dbReference type="EMBL" id="EID75020.1"/>
    </source>
</evidence>
<dbReference type="Gene3D" id="3.40.30.10">
    <property type="entry name" value="Glutaredoxin"/>
    <property type="match status" value="1"/>
</dbReference>
<dbReference type="InterPro" id="IPR013740">
    <property type="entry name" value="Redoxin"/>
</dbReference>
<evidence type="ECO:0000259" key="6">
    <source>
        <dbReference type="PROSITE" id="PS51352"/>
    </source>
</evidence>
<reference evidence="7 8" key="1">
    <citation type="journal article" date="2012" name="J. Bacteriol.">
        <title>Genome Sequence of the Halotolerant Bacterium Imtechella halotolerans K1T.</title>
        <authorList>
            <person name="Kumar S."/>
            <person name="Vikram S."/>
            <person name="Subramanian S."/>
            <person name="Raghava G.P."/>
            <person name="Pinnaka A.K."/>
        </authorList>
    </citation>
    <scope>NUCLEOTIDE SEQUENCE [LARGE SCALE GENOMIC DNA]</scope>
    <source>
        <strain evidence="7 8">K1</strain>
    </source>
</reference>
<dbReference type="EMBL" id="AJJU01000008">
    <property type="protein sequence ID" value="EID75020.1"/>
    <property type="molecule type" value="Genomic_DNA"/>
</dbReference>
<dbReference type="InterPro" id="IPR013766">
    <property type="entry name" value="Thioredoxin_domain"/>
</dbReference>
<dbReference type="InterPro" id="IPR036249">
    <property type="entry name" value="Thioredoxin-like_sf"/>
</dbReference>
<dbReference type="GO" id="GO:0016491">
    <property type="term" value="F:oxidoreductase activity"/>
    <property type="evidence" value="ECO:0007669"/>
    <property type="project" value="InterPro"/>
</dbReference>
<dbReference type="Proteomes" id="UP000005938">
    <property type="component" value="Unassembled WGS sequence"/>
</dbReference>
<dbReference type="eggNOG" id="COG0526">
    <property type="taxonomic scope" value="Bacteria"/>
</dbReference>
<protein>
    <submittedName>
        <fullName evidence="7">Thiol-disulfide oxidoreductase</fullName>
    </submittedName>
</protein>
<evidence type="ECO:0000256" key="5">
    <source>
        <dbReference type="SAM" id="SignalP"/>
    </source>
</evidence>
<evidence type="ECO:0000313" key="8">
    <source>
        <dbReference type="Proteomes" id="UP000005938"/>
    </source>
</evidence>
<dbReference type="PANTHER" id="PTHR42852:SF6">
    <property type="entry name" value="THIOL:DISULFIDE INTERCHANGE PROTEIN DSBE"/>
    <property type="match status" value="1"/>
</dbReference>
<comment type="caution">
    <text evidence="7">The sequence shown here is derived from an EMBL/GenBank/DDBJ whole genome shotgun (WGS) entry which is preliminary data.</text>
</comment>
<dbReference type="InterPro" id="IPR050553">
    <property type="entry name" value="Thioredoxin_ResA/DsbE_sf"/>
</dbReference>
<dbReference type="PROSITE" id="PS51352">
    <property type="entry name" value="THIOREDOXIN_2"/>
    <property type="match status" value="1"/>
</dbReference>
<evidence type="ECO:0000256" key="1">
    <source>
        <dbReference type="ARBA" id="ARBA00004196"/>
    </source>
</evidence>
<evidence type="ECO:0000256" key="4">
    <source>
        <dbReference type="ARBA" id="ARBA00023284"/>
    </source>
</evidence>
<dbReference type="OrthoDB" id="743079at2"/>
<feature type="signal peptide" evidence="5">
    <location>
        <begin position="1"/>
        <end position="20"/>
    </location>
</feature>
<sequence length="464" mass="53855">MNKSMIGLLTAILAVSSLMSCKNSSQEQPVKKVVIYGTISNYEQDTLFMDDYTSNYKYLEANTHKIPLNKNNEFSYTFTLEEPRYFKISRTYLYLSPGDSLEMKLDTGSRADAIFKGQGADANNYLRSLPYPKGGSFFGELRDRDLKLKSKEEMVGTFKPILDEKLTQVQELTNVSNTFKELETARLYLEYANTLESSGYLYYSDYYQKKITEDEMNAKIADAETYLTPYIVETYKKIDYNNVDYLQFEVFQGSIFTLNNDEYITKNNLTPLNNELKDYIRASNLKYAFTRQGYTKEFLDYYNEEIVKIKEKKYIGSLTKELDKYKLLKPGSPAPQITFTNLKGEEIPLSTFHGKVVVIDLWATWCGPCMVEKPYYEALVEKYKDNDNIVLLAVSIDTHKVWTNYFTKEKEKGIQLHINRSDLAAYQIYSIPRFFVIDKDQNIVDVYAPLPSTGKLEEMFKEIL</sequence>
<dbReference type="STRING" id="946077.W5A_07437"/>
<organism evidence="7 8">
    <name type="scientific">Imtechella halotolerans K1</name>
    <dbReference type="NCBI Taxonomy" id="946077"/>
    <lineage>
        <taxon>Bacteria</taxon>
        <taxon>Pseudomonadati</taxon>
        <taxon>Bacteroidota</taxon>
        <taxon>Flavobacteriia</taxon>
        <taxon>Flavobacteriales</taxon>
        <taxon>Flavobacteriaceae</taxon>
        <taxon>Imtechella</taxon>
    </lineage>
</organism>
<dbReference type="CDD" id="cd02966">
    <property type="entry name" value="TlpA_like_family"/>
    <property type="match status" value="1"/>
</dbReference>
<keyword evidence="3" id="KW-1015">Disulfide bond</keyword>
<feature type="chain" id="PRO_5003636086" evidence="5">
    <location>
        <begin position="21"/>
        <end position="464"/>
    </location>
</feature>
<keyword evidence="8" id="KW-1185">Reference proteome</keyword>
<dbReference type="PROSITE" id="PS00194">
    <property type="entry name" value="THIOREDOXIN_1"/>
    <property type="match status" value="1"/>
</dbReference>